<reference evidence="2 3" key="1">
    <citation type="submission" date="2023-11" db="EMBL/GenBank/DDBJ databases">
        <title>Arctic aerobic anoxygenic photoheterotroph Sediminicoccus rosea KRV36 adapts its photosynthesis to long days of polar summer.</title>
        <authorList>
            <person name="Tomasch J."/>
            <person name="Kopejtka K."/>
            <person name="Bily T."/>
            <person name="Gardiner A.T."/>
            <person name="Gardian Z."/>
            <person name="Shivaramu S."/>
            <person name="Koblizek M."/>
            <person name="Engelhardt F."/>
            <person name="Kaftan D."/>
        </authorList>
    </citation>
    <scope>NUCLEOTIDE SEQUENCE [LARGE SCALE GENOMIC DNA]</scope>
    <source>
        <strain evidence="2 3">R-30</strain>
    </source>
</reference>
<feature type="transmembrane region" description="Helical" evidence="1">
    <location>
        <begin position="21"/>
        <end position="45"/>
    </location>
</feature>
<accession>A0ABZ0PI11</accession>
<proteinExistence type="predicted"/>
<keyword evidence="1" id="KW-0812">Transmembrane</keyword>
<evidence type="ECO:0000313" key="2">
    <source>
        <dbReference type="EMBL" id="WPB85369.1"/>
    </source>
</evidence>
<protein>
    <submittedName>
        <fullName evidence="2">Uncharacterized protein</fullName>
    </submittedName>
</protein>
<keyword evidence="1" id="KW-0472">Membrane</keyword>
<evidence type="ECO:0000256" key="1">
    <source>
        <dbReference type="SAM" id="Phobius"/>
    </source>
</evidence>
<sequence length="57" mass="6075">MYRLHAAPRPSRAGYEEMTPLEYAMATAFVLISLFAAVPAVPLGLQAAARALLAPFA</sequence>
<gene>
    <name evidence="2" type="ORF">R9Z33_00510</name>
</gene>
<dbReference type="Proteomes" id="UP001305521">
    <property type="component" value="Chromosome"/>
</dbReference>
<dbReference type="EMBL" id="CP137852">
    <property type="protein sequence ID" value="WPB85369.1"/>
    <property type="molecule type" value="Genomic_DNA"/>
</dbReference>
<organism evidence="2 3">
    <name type="scientific">Sediminicoccus rosea</name>
    <dbReference type="NCBI Taxonomy" id="1225128"/>
    <lineage>
        <taxon>Bacteria</taxon>
        <taxon>Pseudomonadati</taxon>
        <taxon>Pseudomonadota</taxon>
        <taxon>Alphaproteobacteria</taxon>
        <taxon>Acetobacterales</taxon>
        <taxon>Roseomonadaceae</taxon>
        <taxon>Sediminicoccus</taxon>
    </lineage>
</organism>
<name>A0ABZ0PI11_9PROT</name>
<dbReference type="RefSeq" id="WP_318649338.1">
    <property type="nucleotide sequence ID" value="NZ_CP137852.1"/>
</dbReference>
<keyword evidence="3" id="KW-1185">Reference proteome</keyword>
<evidence type="ECO:0000313" key="3">
    <source>
        <dbReference type="Proteomes" id="UP001305521"/>
    </source>
</evidence>
<keyword evidence="1" id="KW-1133">Transmembrane helix</keyword>